<dbReference type="InterPro" id="IPR014436">
    <property type="entry name" value="Extradiol_dOase_DODA"/>
</dbReference>
<keyword evidence="7" id="KW-0223">Dioxygenase</keyword>
<protein>
    <submittedName>
        <fullName evidence="7">Dioxygenase</fullName>
    </submittedName>
</protein>
<dbReference type="RefSeq" id="WP_121645052.1">
    <property type="nucleotide sequence ID" value="NZ_RCWN01000001.1"/>
</dbReference>
<evidence type="ECO:0000256" key="2">
    <source>
        <dbReference type="ARBA" id="ARBA00007581"/>
    </source>
</evidence>
<dbReference type="EMBL" id="RCWN01000001">
    <property type="protein sequence ID" value="RLQ88087.1"/>
    <property type="molecule type" value="Genomic_DNA"/>
</dbReference>
<evidence type="ECO:0000256" key="5">
    <source>
        <dbReference type="ARBA" id="ARBA00023002"/>
    </source>
</evidence>
<dbReference type="Gene3D" id="3.40.830.10">
    <property type="entry name" value="LigB-like"/>
    <property type="match status" value="1"/>
</dbReference>
<dbReference type="CDD" id="cd07363">
    <property type="entry name" value="45_DOPA_Dioxygenase"/>
    <property type="match status" value="1"/>
</dbReference>
<reference evidence="7 8" key="1">
    <citation type="submission" date="2018-10" db="EMBL/GenBank/DDBJ databases">
        <title>Notoacmeibacter sp. M2BS9Y-3-1, whole genome shotgun sequence.</title>
        <authorList>
            <person name="Tuo L."/>
        </authorList>
    </citation>
    <scope>NUCLEOTIDE SEQUENCE [LARGE SCALE GENOMIC DNA]</scope>
    <source>
        <strain evidence="7 8">M2BS9Y-3-1</strain>
    </source>
</reference>
<dbReference type="InterPro" id="IPR004183">
    <property type="entry name" value="Xdiol_dOase_suB"/>
</dbReference>
<dbReference type="SUPFAM" id="SSF53213">
    <property type="entry name" value="LigB-like"/>
    <property type="match status" value="1"/>
</dbReference>
<dbReference type="AlphaFoldDB" id="A0A3L7JBH6"/>
<evidence type="ECO:0000256" key="3">
    <source>
        <dbReference type="ARBA" id="ARBA00022723"/>
    </source>
</evidence>
<keyword evidence="3" id="KW-0479">Metal-binding</keyword>
<dbReference type="GO" id="GO:0016702">
    <property type="term" value="F:oxidoreductase activity, acting on single donors with incorporation of molecular oxygen, incorporation of two atoms of oxygen"/>
    <property type="evidence" value="ECO:0007669"/>
    <property type="project" value="UniProtKB-ARBA"/>
</dbReference>
<comment type="caution">
    <text evidence="7">The sequence shown here is derived from an EMBL/GenBank/DDBJ whole genome shotgun (WGS) entry which is preliminary data.</text>
</comment>
<evidence type="ECO:0000313" key="8">
    <source>
        <dbReference type="Proteomes" id="UP000281094"/>
    </source>
</evidence>
<comment type="cofactor">
    <cofactor evidence="1">
        <name>Zn(2+)</name>
        <dbReference type="ChEBI" id="CHEBI:29105"/>
    </cofactor>
</comment>
<dbReference type="GO" id="GO:0008270">
    <property type="term" value="F:zinc ion binding"/>
    <property type="evidence" value="ECO:0007669"/>
    <property type="project" value="InterPro"/>
</dbReference>
<name>A0A3L7JBH6_9HYPH</name>
<gene>
    <name evidence="7" type="ORF">D8780_07575</name>
</gene>
<dbReference type="PANTHER" id="PTHR30096:SF0">
    <property type="entry name" value="4,5-DOPA DIOXYGENASE EXTRADIOL-LIKE PROTEIN"/>
    <property type="match status" value="1"/>
</dbReference>
<evidence type="ECO:0000256" key="4">
    <source>
        <dbReference type="ARBA" id="ARBA00022833"/>
    </source>
</evidence>
<accession>A0A3L7JBH6</accession>
<evidence type="ECO:0000259" key="6">
    <source>
        <dbReference type="Pfam" id="PF02900"/>
    </source>
</evidence>
<keyword evidence="8" id="KW-1185">Reference proteome</keyword>
<dbReference type="Pfam" id="PF02900">
    <property type="entry name" value="LigB"/>
    <property type="match status" value="1"/>
</dbReference>
<dbReference type="PIRSF" id="PIRSF006157">
    <property type="entry name" value="Doxgns_DODA"/>
    <property type="match status" value="1"/>
</dbReference>
<dbReference type="PANTHER" id="PTHR30096">
    <property type="entry name" value="4,5-DOPA DIOXYGENASE EXTRADIOL-LIKE PROTEIN"/>
    <property type="match status" value="1"/>
</dbReference>
<proteinExistence type="inferred from homology"/>
<keyword evidence="5" id="KW-0560">Oxidoreductase</keyword>
<dbReference type="Proteomes" id="UP000281094">
    <property type="component" value="Unassembled WGS sequence"/>
</dbReference>
<evidence type="ECO:0000256" key="1">
    <source>
        <dbReference type="ARBA" id="ARBA00001947"/>
    </source>
</evidence>
<organism evidence="7 8">
    <name type="scientific">Notoacmeibacter ruber</name>
    <dbReference type="NCBI Taxonomy" id="2670375"/>
    <lineage>
        <taxon>Bacteria</taxon>
        <taxon>Pseudomonadati</taxon>
        <taxon>Pseudomonadota</taxon>
        <taxon>Alphaproteobacteria</taxon>
        <taxon>Hyphomicrobiales</taxon>
        <taxon>Notoacmeibacteraceae</taxon>
        <taxon>Notoacmeibacter</taxon>
    </lineage>
</organism>
<evidence type="ECO:0000313" key="7">
    <source>
        <dbReference type="EMBL" id="RLQ88087.1"/>
    </source>
</evidence>
<dbReference type="GO" id="GO:0008198">
    <property type="term" value="F:ferrous iron binding"/>
    <property type="evidence" value="ECO:0007669"/>
    <property type="project" value="InterPro"/>
</dbReference>
<keyword evidence="4" id="KW-0862">Zinc</keyword>
<feature type="domain" description="Extradiol ring-cleavage dioxygenase class III enzyme subunit B" evidence="6">
    <location>
        <begin position="13"/>
        <end position="251"/>
    </location>
</feature>
<sequence>MSHLTTETHSMPTLFLSHGGPNVMLDDTPAKHFYENLAAELPRPKAVVIMSAHFETSGVSVVTDPEPGMIYDFGRGFPAELFEMVYPARGEAALAERVFTMLDEQGLTPTRIPQRGYDHGTWTMMRLIYPEADIPIVQISIDPSRDAAWHHSIGKALAPLREEGVLLVGSGHITHNLRAVFSEMRTGKAVPREFTERIDAFTDWFADAVEKKGGGALLEWKEKAPFVADNHPTDEHLMPIFFAHGAAGEKSDGRRIHHSRVGGVLSFDVYRFD</sequence>
<comment type="similarity">
    <text evidence="2">Belongs to the DODA-type extradiol aromatic ring-opening dioxygenase family.</text>
</comment>